<dbReference type="OrthoDB" id="454453at2"/>
<organism evidence="2 3">
    <name type="scientific">Phormidesmis priestleyi ULC007</name>
    <dbReference type="NCBI Taxonomy" id="1920490"/>
    <lineage>
        <taxon>Bacteria</taxon>
        <taxon>Bacillati</taxon>
        <taxon>Cyanobacteriota</taxon>
        <taxon>Cyanophyceae</taxon>
        <taxon>Leptolyngbyales</taxon>
        <taxon>Leptolyngbyaceae</taxon>
        <taxon>Phormidesmis</taxon>
    </lineage>
</organism>
<dbReference type="CDD" id="cd06260">
    <property type="entry name" value="DUF820-like"/>
    <property type="match status" value="1"/>
</dbReference>
<dbReference type="GO" id="GO:0004519">
    <property type="term" value="F:endonuclease activity"/>
    <property type="evidence" value="ECO:0007669"/>
    <property type="project" value="UniProtKB-KW"/>
</dbReference>
<dbReference type="AlphaFoldDB" id="A0A2T1D885"/>
<evidence type="ECO:0000313" key="3">
    <source>
        <dbReference type="Proteomes" id="UP000238634"/>
    </source>
</evidence>
<dbReference type="InterPro" id="IPR012296">
    <property type="entry name" value="Nuclease_put_TT1808"/>
</dbReference>
<dbReference type="PANTHER" id="PTHR34107:SF7">
    <property type="entry name" value="SLR2092 PROTEIN"/>
    <property type="match status" value="1"/>
</dbReference>
<accession>A0A2T1D885</accession>
<reference evidence="2 3" key="2">
    <citation type="submission" date="2018-03" db="EMBL/GenBank/DDBJ databases">
        <title>The ancient ancestry and fast evolution of plastids.</title>
        <authorList>
            <person name="Moore K.R."/>
            <person name="Magnabosco C."/>
            <person name="Momper L."/>
            <person name="Gold D.A."/>
            <person name="Bosak T."/>
            <person name="Fournier G.P."/>
        </authorList>
    </citation>
    <scope>NUCLEOTIDE SEQUENCE [LARGE SCALE GENOMIC DNA]</scope>
    <source>
        <strain evidence="2 3">ULC007</strain>
    </source>
</reference>
<dbReference type="Gene3D" id="3.90.1570.10">
    <property type="entry name" value="tt1808, chain A"/>
    <property type="match status" value="1"/>
</dbReference>
<dbReference type="InterPro" id="IPR008538">
    <property type="entry name" value="Uma2"/>
</dbReference>
<evidence type="ECO:0000259" key="1">
    <source>
        <dbReference type="Pfam" id="PF05685"/>
    </source>
</evidence>
<proteinExistence type="predicted"/>
<dbReference type="Proteomes" id="UP000238634">
    <property type="component" value="Unassembled WGS sequence"/>
</dbReference>
<keyword evidence="3" id="KW-1185">Reference proteome</keyword>
<sequence length="183" mass="20530">MPLTAHDLEIFQQQFSDYQMELVDGEIVVMSPSGLEPDEIAVEISRQLANWVRPRKLGRVSGSSAGFRLPNANEDVRAPDCSFVKAERLKRTTKDFARLVPDLGFEVVSKSDSLAKQRQKVKFYLSLGMVAGVVVDPRTRIVELFRPGEDNPTVLRDGDVLTVPELLPGWEMEIASIWAPEFD</sequence>
<reference evidence="2 3" key="1">
    <citation type="submission" date="2018-02" db="EMBL/GenBank/DDBJ databases">
        <authorList>
            <person name="Cohen D.B."/>
            <person name="Kent A.D."/>
        </authorList>
    </citation>
    <scope>NUCLEOTIDE SEQUENCE [LARGE SCALE GENOMIC DNA]</scope>
    <source>
        <strain evidence="2 3">ULC007</strain>
    </source>
</reference>
<comment type="caution">
    <text evidence="2">The sequence shown here is derived from an EMBL/GenBank/DDBJ whole genome shotgun (WGS) entry which is preliminary data.</text>
</comment>
<dbReference type="STRING" id="1920490.GCA_001895925_00038"/>
<name>A0A2T1D885_9CYAN</name>
<evidence type="ECO:0000313" key="2">
    <source>
        <dbReference type="EMBL" id="PSB16698.1"/>
    </source>
</evidence>
<gene>
    <name evidence="2" type="ORF">C7B65_20870</name>
</gene>
<dbReference type="SUPFAM" id="SSF52980">
    <property type="entry name" value="Restriction endonuclease-like"/>
    <property type="match status" value="1"/>
</dbReference>
<dbReference type="Pfam" id="PF05685">
    <property type="entry name" value="Uma2"/>
    <property type="match status" value="1"/>
</dbReference>
<keyword evidence="2" id="KW-0255">Endonuclease</keyword>
<dbReference type="PANTHER" id="PTHR34107">
    <property type="entry name" value="SLL0198 PROTEIN-RELATED"/>
    <property type="match status" value="1"/>
</dbReference>
<dbReference type="InterPro" id="IPR011335">
    <property type="entry name" value="Restrct_endonuc-II-like"/>
</dbReference>
<feature type="domain" description="Putative restriction endonuclease" evidence="1">
    <location>
        <begin position="14"/>
        <end position="174"/>
    </location>
</feature>
<dbReference type="EMBL" id="PVWG01000038">
    <property type="protein sequence ID" value="PSB16698.1"/>
    <property type="molecule type" value="Genomic_DNA"/>
</dbReference>
<keyword evidence="2" id="KW-0378">Hydrolase</keyword>
<protein>
    <submittedName>
        <fullName evidence="2">Uma2 family endonuclease</fullName>
    </submittedName>
</protein>
<dbReference type="RefSeq" id="WP_073074452.1">
    <property type="nucleotide sequence ID" value="NZ_MPPI01000037.1"/>
</dbReference>
<keyword evidence="2" id="KW-0540">Nuclease</keyword>